<comment type="cofactor">
    <cofactor evidence="1">
        <name>Mn(2+)</name>
        <dbReference type="ChEBI" id="CHEBI:29035"/>
    </cofactor>
</comment>
<dbReference type="SUPFAM" id="SSF55021">
    <property type="entry name" value="ACT-like"/>
    <property type="match status" value="1"/>
</dbReference>
<dbReference type="InterPro" id="IPR045865">
    <property type="entry name" value="ACT-like_dom_sf"/>
</dbReference>
<feature type="binding site" evidence="8">
    <location>
        <position position="237"/>
    </location>
    <ligand>
        <name>a divalent metal cation</name>
        <dbReference type="ChEBI" id="CHEBI:60240"/>
    </ligand>
</feature>
<dbReference type="PANTHER" id="PTHR43237:SF4">
    <property type="entry name" value="NADP-DEPENDENT MALIC ENZYME"/>
    <property type="match status" value="1"/>
</dbReference>
<feature type="active site" description="Proton donor" evidence="6">
    <location>
        <position position="114"/>
    </location>
</feature>
<dbReference type="Gene3D" id="3.40.50.720">
    <property type="entry name" value="NAD(P)-binding Rossmann-like Domain"/>
    <property type="match status" value="1"/>
</dbReference>
<dbReference type="PROSITE" id="PS00331">
    <property type="entry name" value="MALIC_ENZYMES"/>
    <property type="match status" value="1"/>
</dbReference>
<dbReference type="GO" id="GO:0004473">
    <property type="term" value="F:malate dehydrogenase (decarboxylating) (NADP+) activity"/>
    <property type="evidence" value="ECO:0007669"/>
    <property type="project" value="UniProtKB-EC"/>
</dbReference>
<dbReference type="PRINTS" id="PR00072">
    <property type="entry name" value="MALOXRDTASE"/>
</dbReference>
<dbReference type="AlphaFoldDB" id="A0A6J4QI33"/>
<evidence type="ECO:0000256" key="9">
    <source>
        <dbReference type="RuleBase" id="RU003427"/>
    </source>
</evidence>
<organism evidence="12">
    <name type="scientific">uncultured Rubrobacteraceae bacterium</name>
    <dbReference type="NCBI Taxonomy" id="349277"/>
    <lineage>
        <taxon>Bacteria</taxon>
        <taxon>Bacillati</taxon>
        <taxon>Actinomycetota</taxon>
        <taxon>Rubrobacteria</taxon>
        <taxon>Rubrobacterales</taxon>
        <taxon>Rubrobacteraceae</taxon>
        <taxon>environmental samples</taxon>
    </lineage>
</organism>
<comment type="cofactor">
    <cofactor evidence="8">
        <name>Mg(2+)</name>
        <dbReference type="ChEBI" id="CHEBI:18420"/>
    </cofactor>
    <cofactor evidence="8">
        <name>Mn(2+)</name>
        <dbReference type="ChEBI" id="CHEBI:29035"/>
    </cofactor>
    <text evidence="8">Divalent metal cations. Prefers magnesium or manganese.</text>
</comment>
<evidence type="ECO:0000259" key="11">
    <source>
        <dbReference type="PROSITE" id="PS51671"/>
    </source>
</evidence>
<dbReference type="PANTHER" id="PTHR43237">
    <property type="entry name" value="NADP-DEPENDENT MALIC ENZYME"/>
    <property type="match status" value="1"/>
</dbReference>
<feature type="binding site" evidence="8">
    <location>
        <position position="212"/>
    </location>
    <ligand>
        <name>a divalent metal cation</name>
        <dbReference type="ChEBI" id="CHEBI:60240"/>
    </ligand>
</feature>
<dbReference type="SMART" id="SM00919">
    <property type="entry name" value="Malic_M"/>
    <property type="match status" value="1"/>
</dbReference>
<feature type="active site" description="Proton acceptor" evidence="6">
    <location>
        <position position="169"/>
    </location>
</feature>
<evidence type="ECO:0000256" key="6">
    <source>
        <dbReference type="PIRSR" id="PIRSR000106-1"/>
    </source>
</evidence>
<dbReference type="InterPro" id="IPR046346">
    <property type="entry name" value="Aminoacid_DH-like_N_sf"/>
</dbReference>
<evidence type="ECO:0000256" key="3">
    <source>
        <dbReference type="ARBA" id="ARBA00022723"/>
    </source>
</evidence>
<evidence type="ECO:0000256" key="10">
    <source>
        <dbReference type="SAM" id="MobiDB-lite"/>
    </source>
</evidence>
<dbReference type="GO" id="GO:0046872">
    <property type="term" value="F:metal ion binding"/>
    <property type="evidence" value="ECO:0007669"/>
    <property type="project" value="UniProtKB-KW"/>
</dbReference>
<evidence type="ECO:0000256" key="4">
    <source>
        <dbReference type="ARBA" id="ARBA00023002"/>
    </source>
</evidence>
<dbReference type="InterPro" id="IPR001891">
    <property type="entry name" value="Malic_OxRdtase"/>
</dbReference>
<dbReference type="SMART" id="SM01274">
    <property type="entry name" value="malic"/>
    <property type="match status" value="1"/>
</dbReference>
<evidence type="ECO:0000313" key="12">
    <source>
        <dbReference type="EMBL" id="CAA9445363.1"/>
    </source>
</evidence>
<dbReference type="InterPro" id="IPR015884">
    <property type="entry name" value="Malic_enzyme_CS"/>
</dbReference>
<dbReference type="InterPro" id="IPR036291">
    <property type="entry name" value="NAD(P)-bd_dom_sf"/>
</dbReference>
<evidence type="ECO:0000256" key="5">
    <source>
        <dbReference type="ARBA" id="ARBA00029440"/>
    </source>
</evidence>
<comment type="similarity">
    <text evidence="2 9">Belongs to the malic enzymes family.</text>
</comment>
<gene>
    <name evidence="12" type="ORF">AVDCRST_MAG37-1769</name>
</gene>
<dbReference type="InterPro" id="IPR051674">
    <property type="entry name" value="Malate_Decarboxylase"/>
</dbReference>
<dbReference type="SUPFAM" id="SSF53223">
    <property type="entry name" value="Aminoacid dehydrogenase-like, N-terminal domain"/>
    <property type="match status" value="1"/>
</dbReference>
<feature type="binding site" evidence="8">
    <location>
        <position position="211"/>
    </location>
    <ligand>
        <name>a divalent metal cation</name>
        <dbReference type="ChEBI" id="CHEBI:60240"/>
    </ligand>
</feature>
<evidence type="ECO:0000256" key="2">
    <source>
        <dbReference type="ARBA" id="ARBA00008785"/>
    </source>
</evidence>
<name>A0A6J4QI33_9ACTN</name>
<dbReference type="FunFam" id="3.40.50.720:FF:000095">
    <property type="entry name" value="NADP-dependent malic enzyme"/>
    <property type="match status" value="1"/>
</dbReference>
<dbReference type="Gene3D" id="3.40.50.10380">
    <property type="entry name" value="Malic enzyme, N-terminal domain"/>
    <property type="match status" value="1"/>
</dbReference>
<feature type="binding site" evidence="7">
    <location>
        <position position="363"/>
    </location>
    <ligand>
        <name>(S)-malate</name>
        <dbReference type="ChEBI" id="CHEBI:15589"/>
    </ligand>
</feature>
<dbReference type="InterPro" id="IPR002912">
    <property type="entry name" value="ACT_dom"/>
</dbReference>
<dbReference type="InterPro" id="IPR012301">
    <property type="entry name" value="Malic_N_dom"/>
</dbReference>
<dbReference type="Pfam" id="PF03949">
    <property type="entry name" value="Malic_M"/>
    <property type="match status" value="1"/>
</dbReference>
<evidence type="ECO:0000256" key="7">
    <source>
        <dbReference type="PIRSR" id="PIRSR000106-2"/>
    </source>
</evidence>
<evidence type="ECO:0000256" key="1">
    <source>
        <dbReference type="ARBA" id="ARBA00001936"/>
    </source>
</evidence>
<proteinExistence type="inferred from homology"/>
<dbReference type="PIRSF" id="PIRSF000106">
    <property type="entry name" value="ME"/>
    <property type="match status" value="1"/>
</dbReference>
<accession>A0A6J4QI33</accession>
<feature type="binding site" evidence="7">
    <location>
        <position position="392"/>
    </location>
    <ligand>
        <name>(S)-malate</name>
        <dbReference type="ChEBI" id="CHEBI:15589"/>
    </ligand>
</feature>
<feature type="region of interest" description="Disordered" evidence="10">
    <location>
        <begin position="459"/>
        <end position="481"/>
    </location>
</feature>
<keyword evidence="4 12" id="KW-0560">Oxidoreductase</keyword>
<dbReference type="InterPro" id="IPR045213">
    <property type="entry name" value="Malic_NAD-bd_bact_type"/>
</dbReference>
<reference evidence="12" key="1">
    <citation type="submission" date="2020-02" db="EMBL/GenBank/DDBJ databases">
        <authorList>
            <person name="Meier V. D."/>
        </authorList>
    </citation>
    <scope>NUCLEOTIDE SEQUENCE</scope>
    <source>
        <strain evidence="12">AVDCRST_MAG37</strain>
    </source>
</reference>
<dbReference type="CDD" id="cd05311">
    <property type="entry name" value="NAD_bind_2_malic_enz"/>
    <property type="match status" value="1"/>
</dbReference>
<sequence length="481" mass="51150">MGSTPSASYSVTLRVEYPNQAGALGKILTAVGEAGGDVGAVDIVQQGERSIRDITINARDSDHGHRIAEAIEKSPPEIKVLSFSDRTFLAHLGGKIEVKPKMSVRSRDALSMAYTPGVARVCQAVADDPQQAYSLTVKRNTIAVVSDGTAVLGLGDVGPEAAMPVMEGKAMLFKEFANVDAYPICLGTTDTEEIIATVKNLAPGFGGINLEDISSPRCFEIEERLQKELEIPVFHDDQHGTAVVVLAALINSLTIVGKEMKDLTVVVNGVGASGSACVKILLSAGVKNIIGCDSKGIVRPEREDLSPMERWVAENTNPEGLIGELSDALIGADLFLGLSVPDVLTVEHLDSMAENPIVFAMANPDPEIAPEEAEGRARIMATGRSDYPNQINNTLCFPGIFRGALDSRARKMNEEMKLAAAHALAEVIPDEDLSEDYIIPSLFDERIVPSMAKAVAKAAHESGVARPSLEEDVAQTPSPSS</sequence>
<protein>
    <submittedName>
        <fullName evidence="12">NADP-dependent malic enzyme</fullName>
        <ecNumber evidence="12">1.1.1.40</ecNumber>
    </submittedName>
</protein>
<dbReference type="InterPro" id="IPR012302">
    <property type="entry name" value="Malic_NAD-bd"/>
</dbReference>
<dbReference type="Pfam" id="PF00390">
    <property type="entry name" value="malic"/>
    <property type="match status" value="1"/>
</dbReference>
<dbReference type="PROSITE" id="PS51671">
    <property type="entry name" value="ACT"/>
    <property type="match status" value="1"/>
</dbReference>
<dbReference type="GO" id="GO:0051287">
    <property type="term" value="F:NAD binding"/>
    <property type="evidence" value="ECO:0007669"/>
    <property type="project" value="InterPro"/>
</dbReference>
<dbReference type="InterPro" id="IPR037062">
    <property type="entry name" value="Malic_N_dom_sf"/>
</dbReference>
<feature type="domain" description="ACT" evidence="11">
    <location>
        <begin position="12"/>
        <end position="85"/>
    </location>
</feature>
<dbReference type="EMBL" id="CADCVD010000081">
    <property type="protein sequence ID" value="CAA9445363.1"/>
    <property type="molecule type" value="Genomic_DNA"/>
</dbReference>
<evidence type="ECO:0000256" key="8">
    <source>
        <dbReference type="PIRSR" id="PIRSR000106-3"/>
    </source>
</evidence>
<comment type="pathway">
    <text evidence="5">Amino-acid biosynthesis.</text>
</comment>
<dbReference type="EC" id="1.1.1.40" evidence="12"/>
<dbReference type="SUPFAM" id="SSF51735">
    <property type="entry name" value="NAD(P)-binding Rossmann-fold domains"/>
    <property type="match status" value="1"/>
</dbReference>
<keyword evidence="3 8" id="KW-0479">Metal-binding</keyword>